<evidence type="ECO:0000313" key="14">
    <source>
        <dbReference type="EMBL" id="MDI6449446.1"/>
    </source>
</evidence>
<dbReference type="SUPFAM" id="SSF81340">
    <property type="entry name" value="Clc chloride channel"/>
    <property type="match status" value="1"/>
</dbReference>
<feature type="transmembrane region" description="Helical" evidence="11">
    <location>
        <begin position="200"/>
        <end position="218"/>
    </location>
</feature>
<dbReference type="PROSITE" id="PS51202">
    <property type="entry name" value="RCK_C"/>
    <property type="match status" value="1"/>
</dbReference>
<evidence type="ECO:0000256" key="8">
    <source>
        <dbReference type="ARBA" id="ARBA00023214"/>
    </source>
</evidence>
<evidence type="ECO:0000256" key="2">
    <source>
        <dbReference type="ARBA" id="ARBA00022448"/>
    </source>
</evidence>
<dbReference type="CDD" id="cd00400">
    <property type="entry name" value="Voltage_gated_ClC"/>
    <property type="match status" value="1"/>
</dbReference>
<feature type="transmembrane region" description="Helical" evidence="11">
    <location>
        <begin position="338"/>
        <end position="357"/>
    </location>
</feature>
<evidence type="ECO:0000256" key="4">
    <source>
        <dbReference type="ARBA" id="ARBA00022989"/>
    </source>
</evidence>
<feature type="transmembrane region" description="Helical" evidence="11">
    <location>
        <begin position="238"/>
        <end position="260"/>
    </location>
</feature>
<dbReference type="Gene3D" id="1.10.3080.10">
    <property type="entry name" value="Clc chloride channel"/>
    <property type="match status" value="1"/>
</dbReference>
<accession>A0AAW6U1H4</accession>
<evidence type="ECO:0000256" key="1">
    <source>
        <dbReference type="ARBA" id="ARBA00004141"/>
    </source>
</evidence>
<keyword evidence="10" id="KW-0129">CBS domain</keyword>
<feature type="transmembrane region" description="Helical" evidence="11">
    <location>
        <begin position="165"/>
        <end position="188"/>
    </location>
</feature>
<dbReference type="Proteomes" id="UP001431776">
    <property type="component" value="Unassembled WGS sequence"/>
</dbReference>
<feature type="transmembrane region" description="Helical" evidence="11">
    <location>
        <begin position="21"/>
        <end position="41"/>
    </location>
</feature>
<dbReference type="InterPro" id="IPR036721">
    <property type="entry name" value="RCK_C_sf"/>
</dbReference>
<feature type="transmembrane region" description="Helical" evidence="11">
    <location>
        <begin position="111"/>
        <end position="134"/>
    </location>
</feature>
<name>A0AAW6U1H4_9BACT</name>
<dbReference type="PROSITE" id="PS51371">
    <property type="entry name" value="CBS"/>
    <property type="match status" value="1"/>
</dbReference>
<dbReference type="InterPro" id="IPR046342">
    <property type="entry name" value="CBS_dom_sf"/>
</dbReference>
<sequence>MPRIWNRRQWVLRRLRLTPATEMLLLAVVVGILGGFGALFFKNLIHLFQSLFWATTDMAVETLGAMAWYRRLLLPAVGGAIVGPLIYFLAREARGPGVPEVMIAVITRNSIIRPIVVIVKSLASAISIASGGSVGREGPIVQIGAAIASTAGQVLRLSPIQLKTLVGCGVSAGIAATFNAPMAGTLFALELIVVDFGLTAFTPILVSAVAATAVTRHFHGNIIEFTVPVFTMVSHWEFGLYLVLGVIAGVVAFLFSRSIYIAEDLFEKTRIPPWIRPASGGLLVGAGAVFYPHIMGVGYESIRILFDGQLAWGLAILLVGLKIVATSITIGSGGSGGVFAPSLFIGAMLGGAFGQIVNQLFPDVTASPVAYALVGMAAVNGACILAPLSAIVVLVEMTDAYTILLPLMFTVVMATFVSRKLDPESIYTEKLRRVGIRAHHGEDLNILRAIAVEDVLRHDEASISETASLDALIRLSLQVRGNAIFTVDDQDRLTGVVCVQDLKYVLGDPEELRYAYDIMDFKQPVVPVRRTQFLDAVVDRFAETELDCLPVVDDADRLVGSVVLTDVMRRYNQEVASRGIALELGARIAAHDTSQTLHLGGDAIVTEIDVPRWMAGRRLGELQLWSRYRVAIFLVREHCDGRPNRFVTPNGEYRLRAGDTILVSGAHADVKALQDNARANA</sequence>
<dbReference type="Pfam" id="PF00571">
    <property type="entry name" value="CBS"/>
    <property type="match status" value="1"/>
</dbReference>
<keyword evidence="2" id="KW-0813">Transport</keyword>
<dbReference type="EMBL" id="JASCXX010000010">
    <property type="protein sequence ID" value="MDI6449446.1"/>
    <property type="molecule type" value="Genomic_DNA"/>
</dbReference>
<keyword evidence="5" id="KW-0406">Ion transport</keyword>
<feature type="transmembrane region" description="Helical" evidence="11">
    <location>
        <begin position="369"/>
        <end position="394"/>
    </location>
</feature>
<dbReference type="GO" id="GO:0034707">
    <property type="term" value="C:chloride channel complex"/>
    <property type="evidence" value="ECO:0007669"/>
    <property type="project" value="UniProtKB-KW"/>
</dbReference>
<evidence type="ECO:0000313" key="15">
    <source>
        <dbReference type="Proteomes" id="UP001431776"/>
    </source>
</evidence>
<keyword evidence="4 11" id="KW-1133">Transmembrane helix</keyword>
<dbReference type="Gene3D" id="3.30.70.1450">
    <property type="entry name" value="Regulator of K+ conductance, C-terminal domain"/>
    <property type="match status" value="1"/>
</dbReference>
<dbReference type="InterPro" id="IPR050368">
    <property type="entry name" value="ClC-type_chloride_channel"/>
</dbReference>
<dbReference type="SUPFAM" id="SSF116726">
    <property type="entry name" value="TrkA C-terminal domain-like"/>
    <property type="match status" value="1"/>
</dbReference>
<feature type="domain" description="RCK C-terminal" evidence="12">
    <location>
        <begin position="592"/>
        <end position="679"/>
    </location>
</feature>
<feature type="transmembrane region" description="Helical" evidence="11">
    <location>
        <begin position="400"/>
        <end position="417"/>
    </location>
</feature>
<gene>
    <name evidence="14" type="ORF">QJ522_10370</name>
</gene>
<evidence type="ECO:0000256" key="10">
    <source>
        <dbReference type="PROSITE-ProRule" id="PRU00703"/>
    </source>
</evidence>
<dbReference type="AlphaFoldDB" id="A0AAW6U1H4"/>
<feature type="transmembrane region" description="Helical" evidence="11">
    <location>
        <begin position="311"/>
        <end position="332"/>
    </location>
</feature>
<evidence type="ECO:0000256" key="6">
    <source>
        <dbReference type="ARBA" id="ARBA00023136"/>
    </source>
</evidence>
<dbReference type="RefSeq" id="WP_349244852.1">
    <property type="nucleotide sequence ID" value="NZ_JASCXX010000010.1"/>
</dbReference>
<dbReference type="SUPFAM" id="SSF54631">
    <property type="entry name" value="CBS-domain pair"/>
    <property type="match status" value="1"/>
</dbReference>
<protein>
    <submittedName>
        <fullName evidence="14">Chloride channel protein</fullName>
    </submittedName>
</protein>
<proteinExistence type="predicted"/>
<evidence type="ECO:0000259" key="12">
    <source>
        <dbReference type="PROSITE" id="PS51202"/>
    </source>
</evidence>
<dbReference type="InterPro" id="IPR000644">
    <property type="entry name" value="CBS_dom"/>
</dbReference>
<feature type="transmembrane region" description="Helical" evidence="11">
    <location>
        <begin position="72"/>
        <end position="90"/>
    </location>
</feature>
<dbReference type="Pfam" id="PF02080">
    <property type="entry name" value="TrkA_C"/>
    <property type="match status" value="1"/>
</dbReference>
<dbReference type="GO" id="GO:0005254">
    <property type="term" value="F:chloride channel activity"/>
    <property type="evidence" value="ECO:0007669"/>
    <property type="project" value="UniProtKB-KW"/>
</dbReference>
<dbReference type="PANTHER" id="PTHR43427:SF6">
    <property type="entry name" value="CHLORIDE CHANNEL PROTEIN CLC-E"/>
    <property type="match status" value="1"/>
</dbReference>
<keyword evidence="7" id="KW-0869">Chloride channel</keyword>
<organism evidence="14 15">
    <name type="scientific">Anaerobaca lacustris</name>
    <dbReference type="NCBI Taxonomy" id="3044600"/>
    <lineage>
        <taxon>Bacteria</taxon>
        <taxon>Pseudomonadati</taxon>
        <taxon>Planctomycetota</taxon>
        <taxon>Phycisphaerae</taxon>
        <taxon>Sedimentisphaerales</taxon>
        <taxon>Anaerobacaceae</taxon>
        <taxon>Anaerobaca</taxon>
    </lineage>
</organism>
<dbReference type="InterPro" id="IPR006037">
    <property type="entry name" value="RCK_C"/>
</dbReference>
<keyword evidence="6 11" id="KW-0472">Membrane</keyword>
<dbReference type="GO" id="GO:0008324">
    <property type="term" value="F:monoatomic cation transmembrane transporter activity"/>
    <property type="evidence" value="ECO:0007669"/>
    <property type="project" value="InterPro"/>
</dbReference>
<feature type="transmembrane region" description="Helical" evidence="11">
    <location>
        <begin position="280"/>
        <end position="299"/>
    </location>
</feature>
<keyword evidence="9" id="KW-0407">Ion channel</keyword>
<evidence type="ECO:0000256" key="11">
    <source>
        <dbReference type="SAM" id="Phobius"/>
    </source>
</evidence>
<comment type="subcellular location">
    <subcellularLocation>
        <location evidence="1">Membrane</location>
        <topology evidence="1">Multi-pass membrane protein</topology>
    </subcellularLocation>
</comment>
<keyword evidence="8" id="KW-0868">Chloride</keyword>
<feature type="domain" description="CBS" evidence="13">
    <location>
        <begin position="519"/>
        <end position="577"/>
    </location>
</feature>
<dbReference type="PRINTS" id="PR00762">
    <property type="entry name" value="CLCHANNEL"/>
</dbReference>
<dbReference type="GO" id="GO:0006813">
    <property type="term" value="P:potassium ion transport"/>
    <property type="evidence" value="ECO:0007669"/>
    <property type="project" value="InterPro"/>
</dbReference>
<dbReference type="Gene3D" id="3.10.580.10">
    <property type="entry name" value="CBS-domain"/>
    <property type="match status" value="1"/>
</dbReference>
<dbReference type="PANTHER" id="PTHR43427">
    <property type="entry name" value="CHLORIDE CHANNEL PROTEIN CLC-E"/>
    <property type="match status" value="1"/>
</dbReference>
<evidence type="ECO:0000256" key="7">
    <source>
        <dbReference type="ARBA" id="ARBA00023173"/>
    </source>
</evidence>
<comment type="caution">
    <text evidence="14">The sequence shown here is derived from an EMBL/GenBank/DDBJ whole genome shotgun (WGS) entry which is preliminary data.</text>
</comment>
<dbReference type="InterPro" id="IPR014743">
    <property type="entry name" value="Cl-channel_core"/>
</dbReference>
<keyword evidence="15" id="KW-1185">Reference proteome</keyword>
<evidence type="ECO:0000256" key="3">
    <source>
        <dbReference type="ARBA" id="ARBA00022692"/>
    </source>
</evidence>
<evidence type="ECO:0000256" key="5">
    <source>
        <dbReference type="ARBA" id="ARBA00023065"/>
    </source>
</evidence>
<evidence type="ECO:0000259" key="13">
    <source>
        <dbReference type="PROSITE" id="PS51371"/>
    </source>
</evidence>
<dbReference type="InterPro" id="IPR001807">
    <property type="entry name" value="ClC"/>
</dbReference>
<dbReference type="Pfam" id="PF00654">
    <property type="entry name" value="Voltage_CLC"/>
    <property type="match status" value="1"/>
</dbReference>
<evidence type="ECO:0000256" key="9">
    <source>
        <dbReference type="ARBA" id="ARBA00023303"/>
    </source>
</evidence>
<keyword evidence="3 11" id="KW-0812">Transmembrane</keyword>
<reference evidence="14" key="1">
    <citation type="submission" date="2023-05" db="EMBL/GenBank/DDBJ databases">
        <title>Anaerotaeda fermentans gen. nov., sp. nov., a novel anaerobic planctomycete of the new family within the order Sedimentisphaerales isolated from Taman Peninsula, Russia.</title>
        <authorList>
            <person name="Khomyakova M.A."/>
            <person name="Merkel A.Y."/>
            <person name="Slobodkin A.I."/>
        </authorList>
    </citation>
    <scope>NUCLEOTIDE SEQUENCE</scope>
    <source>
        <strain evidence="14">M17dextr</strain>
    </source>
</reference>